<gene>
    <name evidence="1" type="ORF">DYU05_07845</name>
</gene>
<dbReference type="GO" id="GO:0004180">
    <property type="term" value="F:carboxypeptidase activity"/>
    <property type="evidence" value="ECO:0007669"/>
    <property type="project" value="UniProtKB-KW"/>
</dbReference>
<comment type="caution">
    <text evidence="1">The sequence shown here is derived from an EMBL/GenBank/DDBJ whole genome shotgun (WGS) entry which is preliminary data.</text>
</comment>
<dbReference type="Proteomes" id="UP000260823">
    <property type="component" value="Unassembled WGS sequence"/>
</dbReference>
<sequence length="366" mass="40927">MKGFLTLLFLLPLVCLGQITISGKLVNATNNSPVADASVFLSNATVGGKSAADGTFILRNVRPGQYELVVTVVGYETHRQTVMAAAESIALADIKLTPKTNELKEVVVRPDPDRANNYRIFKEEFLGMSKLAKECKILNPDVVDLDFDKTTRKLTGSSSEFIEIENKALGYKIKYLLSTFVKDYKAGSLYFEGSALFEEMKGSEKQKKRWLKNRWIAFEGSSMHFLRSIVRNDVQATGFEALRLIRKLNPDYHGIGDKYIQTLINKPLPVTDYASLTDVKGIFALRYTDCLYLMYTKIRDNSPDNNPIQSLSMPNYLTSILTLTPPYTLFDSNGVILNPSSVGFEGNWGKSRVAEMLPVDYLPPAK</sequence>
<name>A0A3E2NX23_9SPHI</name>
<keyword evidence="1" id="KW-0378">Hydrolase</keyword>
<proteinExistence type="predicted"/>
<dbReference type="AlphaFoldDB" id="A0A3E2NX23"/>
<evidence type="ECO:0000313" key="2">
    <source>
        <dbReference type="Proteomes" id="UP000260823"/>
    </source>
</evidence>
<dbReference type="EMBL" id="QWDE01000001">
    <property type="protein sequence ID" value="RFZ85499.1"/>
    <property type="molecule type" value="Genomic_DNA"/>
</dbReference>
<dbReference type="OrthoDB" id="1223654at2"/>
<keyword evidence="1" id="KW-0121">Carboxypeptidase</keyword>
<accession>A0A3E2NX23</accession>
<keyword evidence="2" id="KW-1185">Reference proteome</keyword>
<keyword evidence="1" id="KW-0645">Protease</keyword>
<dbReference type="Gene3D" id="2.60.40.1120">
    <property type="entry name" value="Carboxypeptidase-like, regulatory domain"/>
    <property type="match status" value="1"/>
</dbReference>
<dbReference type="SUPFAM" id="SSF49464">
    <property type="entry name" value="Carboxypeptidase regulatory domain-like"/>
    <property type="match status" value="1"/>
</dbReference>
<reference evidence="1 2" key="1">
    <citation type="submission" date="2018-08" db="EMBL/GenBank/DDBJ databases">
        <title>Mucilaginibacter terrae sp. nov., isolated from manganese diggings.</title>
        <authorList>
            <person name="Huang Y."/>
            <person name="Zhou Z."/>
        </authorList>
    </citation>
    <scope>NUCLEOTIDE SEQUENCE [LARGE SCALE GENOMIC DNA]</scope>
    <source>
        <strain evidence="1 2">ZH6</strain>
    </source>
</reference>
<organism evidence="1 2">
    <name type="scientific">Mucilaginibacter terrenus</name>
    <dbReference type="NCBI Taxonomy" id="2482727"/>
    <lineage>
        <taxon>Bacteria</taxon>
        <taxon>Pseudomonadati</taxon>
        <taxon>Bacteroidota</taxon>
        <taxon>Sphingobacteriia</taxon>
        <taxon>Sphingobacteriales</taxon>
        <taxon>Sphingobacteriaceae</taxon>
        <taxon>Mucilaginibacter</taxon>
    </lineage>
</organism>
<dbReference type="RefSeq" id="WP_117382398.1">
    <property type="nucleotide sequence ID" value="NZ_QWDE01000001.1"/>
</dbReference>
<dbReference type="Pfam" id="PF13715">
    <property type="entry name" value="CarbopepD_reg_2"/>
    <property type="match status" value="1"/>
</dbReference>
<dbReference type="InterPro" id="IPR008969">
    <property type="entry name" value="CarboxyPept-like_regulatory"/>
</dbReference>
<evidence type="ECO:0000313" key="1">
    <source>
        <dbReference type="EMBL" id="RFZ85499.1"/>
    </source>
</evidence>
<protein>
    <submittedName>
        <fullName evidence="1">Carboxypeptidase-like regulatory domain-containing protein</fullName>
    </submittedName>
</protein>